<sequence>MTRVYSSILKKLFFVCFLSVISFYTYPATEQVERCTSIKSNVNRLACFDELFKTPIRSQHIDNTVISNTIPSAVSDIFALAKNTNIETDNELEVVLSSLDDKAAIYIACKDNITRFQIVMDRPVTKNPLTVEIANTETQQSASKINWQNAERGYMLDAGRGLYAIQQLKAILYIDTFSVLIPQEKRSFTFKNNGLASKVAPIRKECGW</sequence>
<dbReference type="OrthoDB" id="7831428at2"/>
<dbReference type="AlphaFoldDB" id="A0A3S4QA92"/>
<evidence type="ECO:0000313" key="2">
    <source>
        <dbReference type="Proteomes" id="UP000272690"/>
    </source>
</evidence>
<dbReference type="GeneID" id="49634861"/>
<protein>
    <submittedName>
        <fullName evidence="1">Type VI secretion-associated protein, VC_A0118 family</fullName>
    </submittedName>
</protein>
<reference evidence="1 2" key="1">
    <citation type="submission" date="2018-12" db="EMBL/GenBank/DDBJ databases">
        <authorList>
            <consortium name="Pathogen Informatics"/>
        </authorList>
    </citation>
    <scope>NUCLEOTIDE SEQUENCE [LARGE SCALE GENOMIC DNA]</scope>
    <source>
        <strain evidence="1 2">NCTC5906</strain>
    </source>
</reference>
<dbReference type="Pfam" id="PF11319">
    <property type="entry name" value="VasI"/>
    <property type="match status" value="1"/>
</dbReference>
<dbReference type="InterPro" id="IPR017738">
    <property type="entry name" value="T6SS-assoc_VCA0118"/>
</dbReference>
<organism evidence="1 2">
    <name type="scientific">Aggregatibacter aphrophilus ATCC 33389</name>
    <dbReference type="NCBI Taxonomy" id="985008"/>
    <lineage>
        <taxon>Bacteria</taxon>
        <taxon>Pseudomonadati</taxon>
        <taxon>Pseudomonadota</taxon>
        <taxon>Gammaproteobacteria</taxon>
        <taxon>Pasteurellales</taxon>
        <taxon>Pasteurellaceae</taxon>
        <taxon>Aggregatibacter</taxon>
    </lineage>
</organism>
<gene>
    <name evidence="1" type="ORF">NCTC5906_00430</name>
</gene>
<dbReference type="RefSeq" id="WP_005701996.1">
    <property type="nucleotide sequence ID" value="NZ_AEWB02000012.1"/>
</dbReference>
<name>A0A3S4QA92_AGGAP</name>
<evidence type="ECO:0000313" key="1">
    <source>
        <dbReference type="EMBL" id="VEF41394.1"/>
    </source>
</evidence>
<dbReference type="Proteomes" id="UP000272690">
    <property type="component" value="Chromosome"/>
</dbReference>
<proteinExistence type="predicted"/>
<accession>A0A3S4QA92</accession>
<dbReference type="EMBL" id="LR134327">
    <property type="protein sequence ID" value="VEF41394.1"/>
    <property type="molecule type" value="Genomic_DNA"/>
</dbReference>